<dbReference type="InterPro" id="IPR003593">
    <property type="entry name" value="AAA+_ATPase"/>
</dbReference>
<dbReference type="PANTHER" id="PTHR42711">
    <property type="entry name" value="ABC TRANSPORTER ATP-BINDING PROTEIN"/>
    <property type="match status" value="1"/>
</dbReference>
<evidence type="ECO:0000256" key="3">
    <source>
        <dbReference type="ARBA" id="ARBA00022840"/>
    </source>
</evidence>
<name>A0AA43XJY8_9CLOT</name>
<keyword evidence="3 5" id="KW-0067">ATP-binding</keyword>
<protein>
    <submittedName>
        <fullName evidence="5">ABC transporter ATP-binding protein</fullName>
    </submittedName>
</protein>
<evidence type="ECO:0000256" key="1">
    <source>
        <dbReference type="ARBA" id="ARBA00022448"/>
    </source>
</evidence>
<feature type="domain" description="ABC transporter" evidence="4">
    <location>
        <begin position="2"/>
        <end position="229"/>
    </location>
</feature>
<sequence>MFKVENLHFTYPKNKEETIKGLDFEIQQGEIFGLLGPSGVGKSTTQKILIKILRDFDGSITYKGKNLKDYGRDFYEEIGVGFEVPVHFSKLTAMENLEFFMKLYKNHEAPEELLKKLGLYEDRNKKIAEFSRGMKIRMNFVKALLNKPKMLFLDEPTAGLDPKNARIIKNLIREYREQGGTVILTTHLMNDVEELCDRVAFMAEGKIVEINSPKNLKLQHGERQVEVEYEKEGKMENRVFSLDGLHEDEEFFQVVKNHRIITMHSKETTLDDIFIEITGGEHREKS</sequence>
<dbReference type="Proteomes" id="UP000449710">
    <property type="component" value="Unassembled WGS sequence"/>
</dbReference>
<evidence type="ECO:0000256" key="2">
    <source>
        <dbReference type="ARBA" id="ARBA00022741"/>
    </source>
</evidence>
<evidence type="ECO:0000313" key="6">
    <source>
        <dbReference type="Proteomes" id="UP000449710"/>
    </source>
</evidence>
<dbReference type="PANTHER" id="PTHR42711:SF18">
    <property type="entry name" value="ABC TRANSPORTER, ATP-BINDING PROTEIN"/>
    <property type="match status" value="1"/>
</dbReference>
<dbReference type="GO" id="GO:0005524">
    <property type="term" value="F:ATP binding"/>
    <property type="evidence" value="ECO:0007669"/>
    <property type="project" value="UniProtKB-KW"/>
</dbReference>
<dbReference type="CDD" id="cd03230">
    <property type="entry name" value="ABC_DR_subfamily_A"/>
    <property type="match status" value="1"/>
</dbReference>
<dbReference type="PROSITE" id="PS50893">
    <property type="entry name" value="ABC_TRANSPORTER_2"/>
    <property type="match status" value="1"/>
</dbReference>
<evidence type="ECO:0000313" key="5">
    <source>
        <dbReference type="EMBL" id="NBG87651.1"/>
    </source>
</evidence>
<dbReference type="RefSeq" id="WP_160719280.1">
    <property type="nucleotide sequence ID" value="NZ_SUMG01000003.1"/>
</dbReference>
<dbReference type="InterPro" id="IPR003439">
    <property type="entry name" value="ABC_transporter-like_ATP-bd"/>
</dbReference>
<dbReference type="AlphaFoldDB" id="A0AA43XJY8"/>
<evidence type="ECO:0000259" key="4">
    <source>
        <dbReference type="PROSITE" id="PS50893"/>
    </source>
</evidence>
<dbReference type="Pfam" id="PF00005">
    <property type="entry name" value="ABC_tran"/>
    <property type="match status" value="1"/>
</dbReference>
<organism evidence="5 6">
    <name type="scientific">Isachenkonia alkalipeptolytica</name>
    <dbReference type="NCBI Taxonomy" id="2565777"/>
    <lineage>
        <taxon>Bacteria</taxon>
        <taxon>Bacillati</taxon>
        <taxon>Bacillota</taxon>
        <taxon>Clostridia</taxon>
        <taxon>Eubacteriales</taxon>
        <taxon>Clostridiaceae</taxon>
        <taxon>Isachenkonia</taxon>
    </lineage>
</organism>
<dbReference type="EMBL" id="SUMG01000003">
    <property type="protein sequence ID" value="NBG87651.1"/>
    <property type="molecule type" value="Genomic_DNA"/>
</dbReference>
<keyword evidence="6" id="KW-1185">Reference proteome</keyword>
<keyword evidence="2" id="KW-0547">Nucleotide-binding</keyword>
<reference evidence="5 6" key="1">
    <citation type="submission" date="2019-04" db="EMBL/GenBank/DDBJ databases">
        <title>Isachenkonia alkalipeptolytica gen. nov. sp. nov. a new anaerobic, alkiliphilic organothrophic bacterium capable to reduce synthesized ferrihydrite isolated from a soda lake.</title>
        <authorList>
            <person name="Toshchakov S.V."/>
            <person name="Zavarzina D.G."/>
            <person name="Zhilina T.N."/>
            <person name="Kostrikina N.A."/>
            <person name="Kublanov I.V."/>
        </authorList>
    </citation>
    <scope>NUCLEOTIDE SEQUENCE [LARGE SCALE GENOMIC DNA]</scope>
    <source>
        <strain evidence="5 6">Z-1701</strain>
    </source>
</reference>
<accession>A0AA43XJY8</accession>
<dbReference type="SUPFAM" id="SSF52540">
    <property type="entry name" value="P-loop containing nucleoside triphosphate hydrolases"/>
    <property type="match status" value="1"/>
</dbReference>
<dbReference type="InterPro" id="IPR027417">
    <property type="entry name" value="P-loop_NTPase"/>
</dbReference>
<dbReference type="InterPro" id="IPR050763">
    <property type="entry name" value="ABC_transporter_ATP-binding"/>
</dbReference>
<dbReference type="SMART" id="SM00382">
    <property type="entry name" value="AAA"/>
    <property type="match status" value="1"/>
</dbReference>
<dbReference type="GO" id="GO:0016887">
    <property type="term" value="F:ATP hydrolysis activity"/>
    <property type="evidence" value="ECO:0007669"/>
    <property type="project" value="InterPro"/>
</dbReference>
<gene>
    <name evidence="5" type="ORF">ISALK_03970</name>
</gene>
<proteinExistence type="predicted"/>
<keyword evidence="1" id="KW-0813">Transport</keyword>
<comment type="caution">
    <text evidence="5">The sequence shown here is derived from an EMBL/GenBank/DDBJ whole genome shotgun (WGS) entry which is preliminary data.</text>
</comment>
<dbReference type="Gene3D" id="3.40.50.300">
    <property type="entry name" value="P-loop containing nucleotide triphosphate hydrolases"/>
    <property type="match status" value="1"/>
</dbReference>